<evidence type="ECO:0000313" key="3">
    <source>
        <dbReference type="Proteomes" id="UP001176961"/>
    </source>
</evidence>
<organism evidence="2 3">
    <name type="scientific">Cylicocyclus nassatus</name>
    <name type="common">Nematode worm</name>
    <dbReference type="NCBI Taxonomy" id="53992"/>
    <lineage>
        <taxon>Eukaryota</taxon>
        <taxon>Metazoa</taxon>
        <taxon>Ecdysozoa</taxon>
        <taxon>Nematoda</taxon>
        <taxon>Chromadorea</taxon>
        <taxon>Rhabditida</taxon>
        <taxon>Rhabditina</taxon>
        <taxon>Rhabditomorpha</taxon>
        <taxon>Strongyloidea</taxon>
        <taxon>Strongylidae</taxon>
        <taxon>Cylicocyclus</taxon>
    </lineage>
</organism>
<dbReference type="AlphaFoldDB" id="A0AA36H427"/>
<accession>A0AA36H427</accession>
<proteinExistence type="predicted"/>
<protein>
    <submittedName>
        <fullName evidence="2">Uncharacterized protein</fullName>
    </submittedName>
</protein>
<name>A0AA36H427_CYLNA</name>
<gene>
    <name evidence="2" type="ORF">CYNAS_LOCUS15626</name>
</gene>
<dbReference type="PANTHER" id="PTHR35182:SF1">
    <property type="entry name" value="COLD-SHOCK PROTEIN-RELATED"/>
    <property type="match status" value="1"/>
</dbReference>
<comment type="caution">
    <text evidence="2">The sequence shown here is derived from an EMBL/GenBank/DDBJ whole genome shotgun (WGS) entry which is preliminary data.</text>
</comment>
<evidence type="ECO:0000256" key="1">
    <source>
        <dbReference type="SAM" id="SignalP"/>
    </source>
</evidence>
<keyword evidence="3" id="KW-1185">Reference proteome</keyword>
<feature type="chain" id="PRO_5041460967" evidence="1">
    <location>
        <begin position="18"/>
        <end position="134"/>
    </location>
</feature>
<feature type="signal peptide" evidence="1">
    <location>
        <begin position="1"/>
        <end position="17"/>
    </location>
</feature>
<dbReference type="PANTHER" id="PTHR35182">
    <property type="entry name" value="PROTEIN CBG13762"/>
    <property type="match status" value="1"/>
</dbReference>
<dbReference type="Proteomes" id="UP001176961">
    <property type="component" value="Unassembled WGS sequence"/>
</dbReference>
<reference evidence="2" key="1">
    <citation type="submission" date="2023-07" db="EMBL/GenBank/DDBJ databases">
        <authorList>
            <consortium name="CYATHOMIX"/>
        </authorList>
    </citation>
    <scope>NUCLEOTIDE SEQUENCE</scope>
    <source>
        <strain evidence="2">N/A</strain>
    </source>
</reference>
<dbReference type="EMBL" id="CATQJL010000305">
    <property type="protein sequence ID" value="CAJ0603643.1"/>
    <property type="molecule type" value="Genomic_DNA"/>
</dbReference>
<keyword evidence="1" id="KW-0732">Signal</keyword>
<evidence type="ECO:0000313" key="2">
    <source>
        <dbReference type="EMBL" id="CAJ0603643.1"/>
    </source>
</evidence>
<sequence length="134" mass="14761">MWTKAVIFLITISSIHGSVMIQQAKIGETVKLELGSDVVTWKRVRKGDVEEFIKYCGPTEKGPRCAQFVNAANKPVPPATKAHVEKDGTLIIESFKATDAGLYSSSDQKPFVKILPRGSQISTLRPHIKLVVQN</sequence>